<dbReference type="AlphaFoldDB" id="A0A0F3GIX1"/>
<reference evidence="2 3" key="1">
    <citation type="submission" date="2015-02" db="EMBL/GenBank/DDBJ databases">
        <title>Single-cell genomics of uncultivated deep-branching MTB reveals a conserved set of magnetosome genes.</title>
        <authorList>
            <person name="Kolinko S."/>
            <person name="Richter M."/>
            <person name="Glockner F.O."/>
            <person name="Brachmann A."/>
            <person name="Schuler D."/>
        </authorList>
    </citation>
    <scope>NUCLEOTIDE SEQUENCE [LARGE SCALE GENOMIC DNA]</scope>
    <source>
        <strain evidence="2">TM-1</strain>
    </source>
</reference>
<evidence type="ECO:0000313" key="2">
    <source>
        <dbReference type="EMBL" id="KJU81831.1"/>
    </source>
</evidence>
<comment type="caution">
    <text evidence="2">The sequence shown here is derived from an EMBL/GenBank/DDBJ whole genome shotgun (WGS) entry which is preliminary data.</text>
</comment>
<sequence length="67" mass="7220">MSSPLASALLNADVVKPDSFKDKPESLELTVSSLLLVLLRLFLSVAMAELRLAALLVLLLLLVLLDC</sequence>
<name>A0A0F3GIX1_9BACT</name>
<gene>
    <name evidence="2" type="ORF">MBAV_005977</name>
</gene>
<feature type="transmembrane region" description="Helical" evidence="1">
    <location>
        <begin position="41"/>
        <end position="65"/>
    </location>
</feature>
<protein>
    <submittedName>
        <fullName evidence="2">Uncharacterized protein</fullName>
    </submittedName>
</protein>
<keyword evidence="1" id="KW-0812">Transmembrane</keyword>
<keyword evidence="1" id="KW-0472">Membrane</keyword>
<organism evidence="2 3">
    <name type="scientific">Candidatus Magnetobacterium bavaricum</name>
    <dbReference type="NCBI Taxonomy" id="29290"/>
    <lineage>
        <taxon>Bacteria</taxon>
        <taxon>Pseudomonadati</taxon>
        <taxon>Nitrospirota</taxon>
        <taxon>Thermodesulfovibrionia</taxon>
        <taxon>Thermodesulfovibrionales</taxon>
        <taxon>Candidatus Magnetobacteriaceae</taxon>
        <taxon>Candidatus Magnetobacterium</taxon>
    </lineage>
</organism>
<evidence type="ECO:0000313" key="3">
    <source>
        <dbReference type="Proteomes" id="UP000033423"/>
    </source>
</evidence>
<keyword evidence="1" id="KW-1133">Transmembrane helix</keyword>
<keyword evidence="3" id="KW-1185">Reference proteome</keyword>
<proteinExistence type="predicted"/>
<dbReference type="EMBL" id="LACI01002541">
    <property type="protein sequence ID" value="KJU81831.1"/>
    <property type="molecule type" value="Genomic_DNA"/>
</dbReference>
<dbReference type="Proteomes" id="UP000033423">
    <property type="component" value="Unassembled WGS sequence"/>
</dbReference>
<evidence type="ECO:0000256" key="1">
    <source>
        <dbReference type="SAM" id="Phobius"/>
    </source>
</evidence>
<accession>A0A0F3GIX1</accession>